<evidence type="ECO:0008006" key="5">
    <source>
        <dbReference type="Google" id="ProtNLM"/>
    </source>
</evidence>
<gene>
    <name evidence="3" type="ORF">SAMN04488038_105263</name>
</gene>
<feature type="signal peptide" evidence="2">
    <location>
        <begin position="1"/>
        <end position="21"/>
    </location>
</feature>
<evidence type="ECO:0000256" key="1">
    <source>
        <dbReference type="SAM" id="MobiDB-lite"/>
    </source>
</evidence>
<feature type="region of interest" description="Disordered" evidence="1">
    <location>
        <begin position="25"/>
        <end position="49"/>
    </location>
</feature>
<accession>A0A1H9F787</accession>
<evidence type="ECO:0000313" key="3">
    <source>
        <dbReference type="EMBL" id="SEQ33303.1"/>
    </source>
</evidence>
<dbReference type="AlphaFoldDB" id="A0A1H9F787"/>
<name>A0A1H9F787_9GAMM</name>
<dbReference type="Proteomes" id="UP000199233">
    <property type="component" value="Unassembled WGS sequence"/>
</dbReference>
<reference evidence="3 4" key="1">
    <citation type="submission" date="2016-10" db="EMBL/GenBank/DDBJ databases">
        <authorList>
            <person name="de Groot N.N."/>
        </authorList>
    </citation>
    <scope>NUCLEOTIDE SEQUENCE [LARGE SCALE GENOMIC DNA]</scope>
    <source>
        <strain evidence="3 4">DSM 25927</strain>
    </source>
</reference>
<organism evidence="3 4">
    <name type="scientific">Solimonas aquatica</name>
    <dbReference type="NCBI Taxonomy" id="489703"/>
    <lineage>
        <taxon>Bacteria</taxon>
        <taxon>Pseudomonadati</taxon>
        <taxon>Pseudomonadota</taxon>
        <taxon>Gammaproteobacteria</taxon>
        <taxon>Nevskiales</taxon>
        <taxon>Nevskiaceae</taxon>
        <taxon>Solimonas</taxon>
    </lineage>
</organism>
<evidence type="ECO:0000256" key="2">
    <source>
        <dbReference type="SAM" id="SignalP"/>
    </source>
</evidence>
<dbReference type="RefSeq" id="WP_177188899.1">
    <property type="nucleotide sequence ID" value="NZ_FOFS01000005.1"/>
</dbReference>
<dbReference type="PROSITE" id="PS51257">
    <property type="entry name" value="PROKAR_LIPOPROTEIN"/>
    <property type="match status" value="1"/>
</dbReference>
<keyword evidence="4" id="KW-1185">Reference proteome</keyword>
<protein>
    <recommendedName>
        <fullName evidence="5">Lipoprotein</fullName>
    </recommendedName>
</protein>
<evidence type="ECO:0000313" key="4">
    <source>
        <dbReference type="Proteomes" id="UP000199233"/>
    </source>
</evidence>
<keyword evidence="2" id="KW-0732">Signal</keyword>
<feature type="chain" id="PRO_5011497634" description="Lipoprotein" evidence="2">
    <location>
        <begin position="22"/>
        <end position="49"/>
    </location>
</feature>
<sequence>MRKLLIAVLMLGLLGACHRSAPRAEPASWHDALGGAVPSPASRSDGAEG</sequence>
<dbReference type="EMBL" id="FOFS01000005">
    <property type="protein sequence ID" value="SEQ33303.1"/>
    <property type="molecule type" value="Genomic_DNA"/>
</dbReference>
<proteinExistence type="predicted"/>
<dbReference type="STRING" id="489703.SAMN04488038_105263"/>